<name>A0A8J3J3V6_9ACTN</name>
<dbReference type="InterPro" id="IPR036318">
    <property type="entry name" value="FAD-bd_PCMH-like_sf"/>
</dbReference>
<evidence type="ECO:0000313" key="7">
    <source>
        <dbReference type="EMBL" id="GID15311.1"/>
    </source>
</evidence>
<protein>
    <submittedName>
        <fullName evidence="7">Oxidoreductase</fullName>
    </submittedName>
</protein>
<dbReference type="InterPro" id="IPR016166">
    <property type="entry name" value="FAD-bd_PCMH"/>
</dbReference>
<reference evidence="7" key="1">
    <citation type="submission" date="2021-01" db="EMBL/GenBank/DDBJ databases">
        <title>Whole genome shotgun sequence of Actinocatenispora rupis NBRC 107355.</title>
        <authorList>
            <person name="Komaki H."/>
            <person name="Tamura T."/>
        </authorList>
    </citation>
    <scope>NUCLEOTIDE SEQUENCE</scope>
    <source>
        <strain evidence="7">NBRC 107355</strain>
    </source>
</reference>
<accession>A0A8J3J3V6</accession>
<dbReference type="GO" id="GO:0071949">
    <property type="term" value="F:FAD binding"/>
    <property type="evidence" value="ECO:0007669"/>
    <property type="project" value="InterPro"/>
</dbReference>
<dbReference type="PANTHER" id="PTHR42973:SF39">
    <property type="entry name" value="FAD-BINDING PCMH-TYPE DOMAIN-CONTAINING PROTEIN"/>
    <property type="match status" value="1"/>
</dbReference>
<dbReference type="InterPro" id="IPR050416">
    <property type="entry name" value="FAD-linked_Oxidoreductase"/>
</dbReference>
<feature type="domain" description="FAD-binding PCMH-type" evidence="6">
    <location>
        <begin position="1"/>
        <end position="164"/>
    </location>
</feature>
<dbReference type="InterPro" id="IPR016169">
    <property type="entry name" value="FAD-bd_PCMH_sub2"/>
</dbReference>
<evidence type="ECO:0000256" key="3">
    <source>
        <dbReference type="ARBA" id="ARBA00022630"/>
    </source>
</evidence>
<evidence type="ECO:0000256" key="4">
    <source>
        <dbReference type="ARBA" id="ARBA00022827"/>
    </source>
</evidence>
<dbReference type="InterPro" id="IPR016167">
    <property type="entry name" value="FAD-bd_PCMH_sub1"/>
</dbReference>
<keyword evidence="4" id="KW-0274">FAD</keyword>
<evidence type="ECO:0000256" key="2">
    <source>
        <dbReference type="ARBA" id="ARBA00005466"/>
    </source>
</evidence>
<dbReference type="EMBL" id="BOMB01000041">
    <property type="protein sequence ID" value="GID15311.1"/>
    <property type="molecule type" value="Genomic_DNA"/>
</dbReference>
<evidence type="ECO:0000256" key="1">
    <source>
        <dbReference type="ARBA" id="ARBA00001974"/>
    </source>
</evidence>
<evidence type="ECO:0000259" key="6">
    <source>
        <dbReference type="PROSITE" id="PS51387"/>
    </source>
</evidence>
<dbReference type="Gene3D" id="3.30.465.10">
    <property type="match status" value="1"/>
</dbReference>
<keyword evidence="8" id="KW-1185">Reference proteome</keyword>
<dbReference type="AlphaFoldDB" id="A0A8J3J3V6"/>
<comment type="cofactor">
    <cofactor evidence="1">
        <name>FAD</name>
        <dbReference type="ChEBI" id="CHEBI:57692"/>
    </cofactor>
</comment>
<comment type="similarity">
    <text evidence="2">Belongs to the oxygen-dependent FAD-linked oxidoreductase family.</text>
</comment>
<keyword evidence="5" id="KW-0560">Oxidoreductase</keyword>
<dbReference type="PROSITE" id="PS51387">
    <property type="entry name" value="FAD_PCMH"/>
    <property type="match status" value="1"/>
</dbReference>
<dbReference type="Pfam" id="PF01565">
    <property type="entry name" value="FAD_binding_4"/>
    <property type="match status" value="1"/>
</dbReference>
<evidence type="ECO:0000256" key="5">
    <source>
        <dbReference type="ARBA" id="ARBA00023002"/>
    </source>
</evidence>
<dbReference type="PANTHER" id="PTHR42973">
    <property type="entry name" value="BINDING OXIDOREDUCTASE, PUTATIVE (AFU_ORTHOLOGUE AFUA_1G17690)-RELATED"/>
    <property type="match status" value="1"/>
</dbReference>
<sequence length="411" mass="43304">MAVVAARDVADIETLVRFAGEAGVPVAAQPGGHAPTAAQSGAIILRTAALDEVVLDRDARRVRAGAGVKWQAVLDVLDGTGLMADIGSNGDVSVVGYLLGGGMSWFSRAHGLAASRVVSYDVVDATGTARTVDADTDPELFWALRGGGGDFAVVTAVEFGLFECDRLYGGALHWPGARNEQVLSAYAAVTAAAPAALTLWVWWGTWPDVDGLPPEMRGQSFITVNFTYLGSAEDAEPYLAELRAVPDTVLDTTGDVQPSALPLVAGEGDHPRPAMDWAQLLSEVDGAVVTSLAKLTGPASGSPLIMCLRHLGGAFATDCGGAAGSITQPYLLLAFGMPMAPGVAEQVHEHWAGLEREFSAYLDGSTQCNMLGYEHRPHHAFPSETLVRLRDVKRRHDPRGTIRGNRPVLSD</sequence>
<dbReference type="Gene3D" id="3.40.462.20">
    <property type="match status" value="1"/>
</dbReference>
<proteinExistence type="inferred from homology"/>
<organism evidence="7 8">
    <name type="scientific">Actinocatenispora rupis</name>
    <dbReference type="NCBI Taxonomy" id="519421"/>
    <lineage>
        <taxon>Bacteria</taxon>
        <taxon>Bacillati</taxon>
        <taxon>Actinomycetota</taxon>
        <taxon>Actinomycetes</taxon>
        <taxon>Micromonosporales</taxon>
        <taxon>Micromonosporaceae</taxon>
        <taxon>Actinocatenispora</taxon>
    </lineage>
</organism>
<keyword evidence="3" id="KW-0285">Flavoprotein</keyword>
<dbReference type="Proteomes" id="UP000612808">
    <property type="component" value="Unassembled WGS sequence"/>
</dbReference>
<dbReference type="RefSeq" id="WP_203663558.1">
    <property type="nucleotide sequence ID" value="NZ_BAAAZM010000021.1"/>
</dbReference>
<evidence type="ECO:0000313" key="8">
    <source>
        <dbReference type="Proteomes" id="UP000612808"/>
    </source>
</evidence>
<dbReference type="SUPFAM" id="SSF56176">
    <property type="entry name" value="FAD-binding/transporter-associated domain-like"/>
    <property type="match status" value="1"/>
</dbReference>
<dbReference type="GO" id="GO:0016491">
    <property type="term" value="F:oxidoreductase activity"/>
    <property type="evidence" value="ECO:0007669"/>
    <property type="project" value="UniProtKB-KW"/>
</dbReference>
<gene>
    <name evidence="7" type="ORF">Aru02nite_62000</name>
</gene>
<comment type="caution">
    <text evidence="7">The sequence shown here is derived from an EMBL/GenBank/DDBJ whole genome shotgun (WGS) entry which is preliminary data.</text>
</comment>
<dbReference type="Gene3D" id="3.30.43.10">
    <property type="entry name" value="Uridine Diphospho-n-acetylenolpyruvylglucosamine Reductase, domain 2"/>
    <property type="match status" value="1"/>
</dbReference>
<dbReference type="InterPro" id="IPR006094">
    <property type="entry name" value="Oxid_FAD_bind_N"/>
</dbReference>